<name>A0A9W5X5P2_9BACI</name>
<protein>
    <submittedName>
        <fullName evidence="3">Haloacid dehalogenase</fullName>
    </submittedName>
</protein>
<organism evidence="3 4">
    <name type="scientific">Lentibacillus populi</name>
    <dbReference type="NCBI Taxonomy" id="1827502"/>
    <lineage>
        <taxon>Bacteria</taxon>
        <taxon>Bacillati</taxon>
        <taxon>Bacillota</taxon>
        <taxon>Bacilli</taxon>
        <taxon>Bacillales</taxon>
        <taxon>Bacillaceae</taxon>
        <taxon>Lentibacillus</taxon>
    </lineage>
</organism>
<dbReference type="PANTHER" id="PTHR43434">
    <property type="entry name" value="PHOSPHOGLYCOLATE PHOSPHATASE"/>
    <property type="match status" value="1"/>
</dbReference>
<dbReference type="Proteomes" id="UP000621492">
    <property type="component" value="Unassembled WGS sequence"/>
</dbReference>
<dbReference type="InterPro" id="IPR050155">
    <property type="entry name" value="HAD-like_hydrolase_sf"/>
</dbReference>
<dbReference type="SFLD" id="SFLDS00003">
    <property type="entry name" value="Haloacid_Dehalogenase"/>
    <property type="match status" value="1"/>
</dbReference>
<dbReference type="RefSeq" id="WP_088052629.1">
    <property type="nucleotide sequence ID" value="NZ_BMJD01000018.1"/>
</dbReference>
<reference evidence="3" key="1">
    <citation type="journal article" date="2014" name="Int. J. Syst. Evol. Microbiol.">
        <title>Complete genome sequence of Corynebacterium casei LMG S-19264T (=DSM 44701T), isolated from a smear-ripened cheese.</title>
        <authorList>
            <consortium name="US DOE Joint Genome Institute (JGI-PGF)"/>
            <person name="Walter F."/>
            <person name="Albersmeier A."/>
            <person name="Kalinowski J."/>
            <person name="Ruckert C."/>
        </authorList>
    </citation>
    <scope>NUCLEOTIDE SEQUENCE</scope>
    <source>
        <strain evidence="3">CGMCC 1.15454</strain>
    </source>
</reference>
<dbReference type="InterPro" id="IPR041492">
    <property type="entry name" value="HAD_2"/>
</dbReference>
<evidence type="ECO:0000256" key="1">
    <source>
        <dbReference type="ARBA" id="ARBA00022801"/>
    </source>
</evidence>
<gene>
    <name evidence="3" type="ORF">GCM10011409_24000</name>
</gene>
<dbReference type="GO" id="GO:0005829">
    <property type="term" value="C:cytosol"/>
    <property type="evidence" value="ECO:0007669"/>
    <property type="project" value="TreeGrafter"/>
</dbReference>
<dbReference type="InterPro" id="IPR006439">
    <property type="entry name" value="HAD-SF_hydro_IA"/>
</dbReference>
<sequence>MSVVIINGNRYEIDGILFDKDGTIIDFTLWIRWAETFIDLIDDQATVSYNKSLLAHFLGFSYENHTWDPKGPLAIGSLQDLLTILTLGLYQQGVPWNQAYQVVNDAHQVLEETFAIHEHVKPVNGLVRFLEQAEKLAIKMGVVTSDNYGKAVQHLNALGITNFFSAIVGHDLVYRGKPYPEMVYYACKQLDIAPEKTLIIGDSNGDMILGKKSGVLASIGIVSAPNMQKVHLLDADSIINDYQAITLKEK</sequence>
<keyword evidence="2" id="KW-0460">Magnesium</keyword>
<accession>A0A9W5X5P2</accession>
<keyword evidence="4" id="KW-1185">Reference proteome</keyword>
<dbReference type="AlphaFoldDB" id="A0A9W5X5P2"/>
<comment type="caution">
    <text evidence="3">The sequence shown here is derived from an EMBL/GenBank/DDBJ whole genome shotgun (WGS) entry which is preliminary data.</text>
</comment>
<evidence type="ECO:0000313" key="4">
    <source>
        <dbReference type="Proteomes" id="UP000621492"/>
    </source>
</evidence>
<dbReference type="Gene3D" id="3.40.50.1000">
    <property type="entry name" value="HAD superfamily/HAD-like"/>
    <property type="match status" value="1"/>
</dbReference>
<dbReference type="SUPFAM" id="SSF56784">
    <property type="entry name" value="HAD-like"/>
    <property type="match status" value="1"/>
</dbReference>
<dbReference type="InterPro" id="IPR036412">
    <property type="entry name" value="HAD-like_sf"/>
</dbReference>
<dbReference type="Pfam" id="PF13419">
    <property type="entry name" value="HAD_2"/>
    <property type="match status" value="1"/>
</dbReference>
<dbReference type="PANTHER" id="PTHR43434:SF1">
    <property type="entry name" value="PHOSPHOGLYCOLATE PHOSPHATASE"/>
    <property type="match status" value="1"/>
</dbReference>
<evidence type="ECO:0000313" key="3">
    <source>
        <dbReference type="EMBL" id="GGB45628.1"/>
    </source>
</evidence>
<dbReference type="NCBIfam" id="TIGR01549">
    <property type="entry name" value="HAD-SF-IA-v1"/>
    <property type="match status" value="1"/>
</dbReference>
<dbReference type="InterPro" id="IPR023214">
    <property type="entry name" value="HAD_sf"/>
</dbReference>
<keyword evidence="1" id="KW-0378">Hydrolase</keyword>
<dbReference type="GO" id="GO:0008967">
    <property type="term" value="F:phosphoglycolate phosphatase activity"/>
    <property type="evidence" value="ECO:0007669"/>
    <property type="project" value="TreeGrafter"/>
</dbReference>
<dbReference type="SFLD" id="SFLDG01129">
    <property type="entry name" value="C1.5:_HAD__Beta-PGM__Phosphata"/>
    <property type="match status" value="1"/>
</dbReference>
<dbReference type="EMBL" id="BMJD01000018">
    <property type="protein sequence ID" value="GGB45628.1"/>
    <property type="molecule type" value="Genomic_DNA"/>
</dbReference>
<evidence type="ECO:0000256" key="2">
    <source>
        <dbReference type="ARBA" id="ARBA00022842"/>
    </source>
</evidence>
<reference evidence="3" key="2">
    <citation type="submission" date="2020-09" db="EMBL/GenBank/DDBJ databases">
        <authorList>
            <person name="Sun Q."/>
            <person name="Zhou Y."/>
        </authorList>
    </citation>
    <scope>NUCLEOTIDE SEQUENCE</scope>
    <source>
        <strain evidence="3">CGMCC 1.15454</strain>
    </source>
</reference>
<dbReference type="GO" id="GO:0006281">
    <property type="term" value="P:DNA repair"/>
    <property type="evidence" value="ECO:0007669"/>
    <property type="project" value="TreeGrafter"/>
</dbReference>
<proteinExistence type="predicted"/>